<reference evidence="1 3" key="1">
    <citation type="journal article" date="2020" name="Stud. Mycol.">
        <title>101 Dothideomycetes genomes: a test case for predicting lifestyles and emergence of pathogens.</title>
        <authorList>
            <person name="Haridas S."/>
            <person name="Albert R."/>
            <person name="Binder M."/>
            <person name="Bloem J."/>
            <person name="Labutti K."/>
            <person name="Salamov A."/>
            <person name="Andreopoulos B."/>
            <person name="Baker S."/>
            <person name="Barry K."/>
            <person name="Bills G."/>
            <person name="Bluhm B."/>
            <person name="Cannon C."/>
            <person name="Castanera R."/>
            <person name="Culley D."/>
            <person name="Daum C."/>
            <person name="Ezra D."/>
            <person name="Gonzalez J."/>
            <person name="Henrissat B."/>
            <person name="Kuo A."/>
            <person name="Liang C."/>
            <person name="Lipzen A."/>
            <person name="Lutzoni F."/>
            <person name="Magnuson J."/>
            <person name="Mondo S."/>
            <person name="Nolan M."/>
            <person name="Ohm R."/>
            <person name="Pangilinan J."/>
            <person name="Park H.-J."/>
            <person name="Ramirez L."/>
            <person name="Alfaro M."/>
            <person name="Sun H."/>
            <person name="Tritt A."/>
            <person name="Yoshinaga Y."/>
            <person name="Zwiers L.-H."/>
            <person name="Turgeon B."/>
            <person name="Goodwin S."/>
            <person name="Spatafora J."/>
            <person name="Crous P."/>
            <person name="Grigoriev I."/>
        </authorList>
    </citation>
    <scope>NUCLEOTIDE SEQUENCE</scope>
    <source>
        <strain evidence="1 3">CBS 304.34</strain>
    </source>
</reference>
<reference evidence="3" key="2">
    <citation type="submission" date="2020-04" db="EMBL/GenBank/DDBJ databases">
        <authorList>
            <consortium name="NCBI Genome Project"/>
        </authorList>
    </citation>
    <scope>NUCLEOTIDE SEQUENCE</scope>
    <source>
        <strain evidence="3">CBS 304.34</strain>
    </source>
</reference>
<reference evidence="3" key="3">
    <citation type="submission" date="2025-04" db="UniProtKB">
        <authorList>
            <consortium name="RefSeq"/>
        </authorList>
    </citation>
    <scope>IDENTIFICATION</scope>
    <source>
        <strain evidence="3">CBS 304.34</strain>
    </source>
</reference>
<evidence type="ECO:0000313" key="2">
    <source>
        <dbReference type="Proteomes" id="UP000504636"/>
    </source>
</evidence>
<dbReference type="Proteomes" id="UP000504636">
    <property type="component" value="Unplaced"/>
</dbReference>
<sequence length="149" mass="17054">MASSHSLLEITGNQVQALGKTYHVNHYTSADQGLSMFPTCLLPTTVLQNIQCVELGILVFTQTGYLDDQLWEDLTLYRLRYNIRRVQQLLAAAPHLRSVRVQPHVQTLRTTWDREEIIAAAIFTLKPLKSWRSLRSAVLENVVVHLWDS</sequence>
<gene>
    <name evidence="1 3" type="ORF">BDZ99DRAFT_86532</name>
</gene>
<organism evidence="1">
    <name type="scientific">Mytilinidion resinicola</name>
    <dbReference type="NCBI Taxonomy" id="574789"/>
    <lineage>
        <taxon>Eukaryota</taxon>
        <taxon>Fungi</taxon>
        <taxon>Dikarya</taxon>
        <taxon>Ascomycota</taxon>
        <taxon>Pezizomycotina</taxon>
        <taxon>Dothideomycetes</taxon>
        <taxon>Pleosporomycetidae</taxon>
        <taxon>Mytilinidiales</taxon>
        <taxon>Mytilinidiaceae</taxon>
        <taxon>Mytilinidion</taxon>
    </lineage>
</organism>
<accession>A0A6A6YFQ9</accession>
<dbReference type="AlphaFoldDB" id="A0A6A6YFQ9"/>
<name>A0A6A6YFQ9_9PEZI</name>
<keyword evidence="2" id="KW-1185">Reference proteome</keyword>
<evidence type="ECO:0000313" key="3">
    <source>
        <dbReference type="RefSeq" id="XP_033573818.1"/>
    </source>
</evidence>
<dbReference type="GeneID" id="54469874"/>
<proteinExistence type="predicted"/>
<protein>
    <submittedName>
        <fullName evidence="1 3">Uncharacterized protein</fullName>
    </submittedName>
</protein>
<dbReference type="OrthoDB" id="3864007at2759"/>
<evidence type="ECO:0000313" key="1">
    <source>
        <dbReference type="EMBL" id="KAF2806854.1"/>
    </source>
</evidence>
<dbReference type="EMBL" id="MU003706">
    <property type="protein sequence ID" value="KAF2806854.1"/>
    <property type="molecule type" value="Genomic_DNA"/>
</dbReference>
<dbReference type="RefSeq" id="XP_033573818.1">
    <property type="nucleotide sequence ID" value="XM_033728981.1"/>
</dbReference>